<dbReference type="InterPro" id="IPR022059">
    <property type="entry name" value="DUF3615"/>
</dbReference>
<protein>
    <submittedName>
        <fullName evidence="3">Uncharacterized protein</fullName>
    </submittedName>
</protein>
<evidence type="ECO:0000313" key="4">
    <source>
        <dbReference type="Proteomes" id="UP001231189"/>
    </source>
</evidence>
<gene>
    <name evidence="3" type="ORF">QYE76_025787</name>
</gene>
<dbReference type="PANTHER" id="PTHR33120:SF57">
    <property type="entry name" value="PIR2-LIKE HELICAL DOMAIN-CONTAINING PROTEIN"/>
    <property type="match status" value="1"/>
</dbReference>
<dbReference type="PANTHER" id="PTHR33120">
    <property type="entry name" value="EXPRESSED PROTEIN-RELATED"/>
    <property type="match status" value="1"/>
</dbReference>
<feature type="domain" description="PIR2-like helical" evidence="2">
    <location>
        <begin position="92"/>
        <end position="188"/>
    </location>
</feature>
<evidence type="ECO:0000313" key="3">
    <source>
        <dbReference type="EMBL" id="KAK1620270.1"/>
    </source>
</evidence>
<dbReference type="Pfam" id="PF12274">
    <property type="entry name" value="DUF3615"/>
    <property type="match status" value="1"/>
</dbReference>
<feature type="domain" description="DUF3615" evidence="1">
    <location>
        <begin position="548"/>
        <end position="656"/>
    </location>
</feature>
<keyword evidence="4" id="KW-1185">Reference proteome</keyword>
<dbReference type="InterPro" id="IPR046527">
    <property type="entry name" value="PIR2-like_helical"/>
</dbReference>
<sequence length="732" mass="80953">MVLGPRNVDRADGGGTSYIGSGLFTRLLLIFSRRVSEPPRVCKPRIYGTGPLDDEDVNLGFSDGMDVLEMCSELLARIQICYQQAKVFNAAASFCFGLLDPLSNIIVNAFIDNALVVETEEDDDQATSLCHGRQTDGDGQIEDRDMNQRSLNGLVAFLAGLFPHLSDVQALWYLHKAKADPLVAARIIIKHRRMDHSFRFGSDATAAAVQTALRCAAAAADHPNPKRFLTGWRILSPSLKKLAAVLSLPAPDVTSNLFASMVSLLEEQPHAPVFDLSRSWDLASSRLVALSPDLGGVVFPGHTTMKRMLLTTIHGYYLQALARLPRDQLCSQHLLYSMLHYGHCFGPLDPVSNIILNTIWYSSACPLPSSIQNSKMDMISTSALLRIAVRSFYGLVSFLCTRYDTLAVDRAMHDLLEAGADLRIADPNFHGNHAAAAGRIPSATVQEAYAAAATAARHPQPQAHIGLLRQSSLITRMGSIYLKGTGPLSCDVVCRLSSTAQHLSSSHFQGLLLPLQETPRVLDRLTYNRVNQKRVSFWNQHARAVTMVKSAMDMYNSQPGVPKYELHVICGVNEYVHGPEYITGNYRKYHHSHINFLATCKESQSAGALPVLFFAQWSNHGTKEECFCCPVGVPPLNSEQVRCLYCEYEGSRIVHPANESFHGRDIEFEKMLCGRDYSGNYTNDGIIEHSCPLAFWVHGLADDSIYSVDLIDDDDKEDGVQPVDFQRLIRLT</sequence>
<feature type="domain" description="PIR2-like helical" evidence="2">
    <location>
        <begin position="312"/>
        <end position="425"/>
    </location>
</feature>
<reference evidence="3" key="1">
    <citation type="submission" date="2023-07" db="EMBL/GenBank/DDBJ databases">
        <title>A chromosome-level genome assembly of Lolium multiflorum.</title>
        <authorList>
            <person name="Chen Y."/>
            <person name="Copetti D."/>
            <person name="Kolliker R."/>
            <person name="Studer B."/>
        </authorList>
    </citation>
    <scope>NUCLEOTIDE SEQUENCE</scope>
    <source>
        <strain evidence="3">02402/16</strain>
        <tissue evidence="3">Leaf</tissue>
    </source>
</reference>
<organism evidence="3 4">
    <name type="scientific">Lolium multiflorum</name>
    <name type="common">Italian ryegrass</name>
    <name type="synonym">Lolium perenne subsp. multiflorum</name>
    <dbReference type="NCBI Taxonomy" id="4521"/>
    <lineage>
        <taxon>Eukaryota</taxon>
        <taxon>Viridiplantae</taxon>
        <taxon>Streptophyta</taxon>
        <taxon>Embryophyta</taxon>
        <taxon>Tracheophyta</taxon>
        <taxon>Spermatophyta</taxon>
        <taxon>Magnoliopsida</taxon>
        <taxon>Liliopsida</taxon>
        <taxon>Poales</taxon>
        <taxon>Poaceae</taxon>
        <taxon>BOP clade</taxon>
        <taxon>Pooideae</taxon>
        <taxon>Poodae</taxon>
        <taxon>Poeae</taxon>
        <taxon>Poeae Chloroplast Group 2 (Poeae type)</taxon>
        <taxon>Loliodinae</taxon>
        <taxon>Loliinae</taxon>
        <taxon>Lolium</taxon>
    </lineage>
</organism>
<dbReference type="AlphaFoldDB" id="A0AAD8VWZ2"/>
<comment type="caution">
    <text evidence="3">The sequence shown here is derived from an EMBL/GenBank/DDBJ whole genome shotgun (WGS) entry which is preliminary data.</text>
</comment>
<evidence type="ECO:0000259" key="2">
    <source>
        <dbReference type="Pfam" id="PF20235"/>
    </source>
</evidence>
<name>A0AAD8VWZ2_LOLMU</name>
<evidence type="ECO:0000259" key="1">
    <source>
        <dbReference type="Pfam" id="PF12274"/>
    </source>
</evidence>
<dbReference type="EMBL" id="JAUUTY010000006">
    <property type="protein sequence ID" value="KAK1620270.1"/>
    <property type="molecule type" value="Genomic_DNA"/>
</dbReference>
<proteinExistence type="predicted"/>
<accession>A0AAD8VWZ2</accession>
<dbReference type="Pfam" id="PF20235">
    <property type="entry name" value="PIR2-like_helical"/>
    <property type="match status" value="2"/>
</dbReference>
<dbReference type="Proteomes" id="UP001231189">
    <property type="component" value="Unassembled WGS sequence"/>
</dbReference>